<dbReference type="Proteomes" id="UP000218899">
    <property type="component" value="Chromosome"/>
</dbReference>
<dbReference type="PANTHER" id="PTHR14226">
    <property type="entry name" value="NEUROPATHY TARGET ESTERASE/SWISS CHEESE D.MELANOGASTER"/>
    <property type="match status" value="1"/>
</dbReference>
<keyword evidence="8" id="KW-1185">Reference proteome</keyword>
<dbReference type="EMBL" id="AP014936">
    <property type="protein sequence ID" value="BAU46781.1"/>
    <property type="molecule type" value="Genomic_DNA"/>
</dbReference>
<evidence type="ECO:0000313" key="8">
    <source>
        <dbReference type="Proteomes" id="UP000218899"/>
    </source>
</evidence>
<feature type="domain" description="PNPLA" evidence="6">
    <location>
        <begin position="13"/>
        <end position="226"/>
    </location>
</feature>
<dbReference type="AlphaFoldDB" id="A0A1B4VA96"/>
<name>A0A1B4VA96_9GAMM</name>
<organism evidence="7 8">
    <name type="scientific">Sulfurifustis variabilis</name>
    <dbReference type="NCBI Taxonomy" id="1675686"/>
    <lineage>
        <taxon>Bacteria</taxon>
        <taxon>Pseudomonadati</taxon>
        <taxon>Pseudomonadota</taxon>
        <taxon>Gammaproteobacteria</taxon>
        <taxon>Acidiferrobacterales</taxon>
        <taxon>Acidiferrobacteraceae</taxon>
        <taxon>Sulfurifustis</taxon>
    </lineage>
</organism>
<dbReference type="KEGG" id="sva:SVA_0199"/>
<keyword evidence="2 4" id="KW-0442">Lipid degradation</keyword>
<dbReference type="InterPro" id="IPR050301">
    <property type="entry name" value="NTE"/>
</dbReference>
<dbReference type="PROSITE" id="PS51635">
    <property type="entry name" value="PNPLA"/>
    <property type="match status" value="1"/>
</dbReference>
<keyword evidence="3 4" id="KW-0443">Lipid metabolism</keyword>
<accession>A0A1B4VA96</accession>
<dbReference type="Pfam" id="PF01734">
    <property type="entry name" value="Patatin"/>
    <property type="match status" value="1"/>
</dbReference>
<evidence type="ECO:0000313" key="7">
    <source>
        <dbReference type="EMBL" id="BAU46781.1"/>
    </source>
</evidence>
<keyword evidence="5" id="KW-0472">Membrane</keyword>
<dbReference type="GO" id="GO:0016042">
    <property type="term" value="P:lipid catabolic process"/>
    <property type="evidence" value="ECO:0007669"/>
    <property type="project" value="UniProtKB-UniRule"/>
</dbReference>
<feature type="transmembrane region" description="Helical" evidence="5">
    <location>
        <begin position="46"/>
        <end position="64"/>
    </location>
</feature>
<keyword evidence="5" id="KW-0812">Transmembrane</keyword>
<feature type="transmembrane region" description="Helical" evidence="5">
    <location>
        <begin position="85"/>
        <end position="110"/>
    </location>
</feature>
<dbReference type="GO" id="GO:0016787">
    <property type="term" value="F:hydrolase activity"/>
    <property type="evidence" value="ECO:0007669"/>
    <property type="project" value="UniProtKB-UniRule"/>
</dbReference>
<keyword evidence="1 4" id="KW-0378">Hydrolase</keyword>
<feature type="active site" description="Nucleophile" evidence="4">
    <location>
        <position position="51"/>
    </location>
</feature>
<proteinExistence type="predicted"/>
<dbReference type="SUPFAM" id="SSF52151">
    <property type="entry name" value="FabD/lysophospholipase-like"/>
    <property type="match status" value="1"/>
</dbReference>
<dbReference type="InterPro" id="IPR016035">
    <property type="entry name" value="Acyl_Trfase/lysoPLipase"/>
</dbReference>
<evidence type="ECO:0000256" key="3">
    <source>
        <dbReference type="ARBA" id="ARBA00023098"/>
    </source>
</evidence>
<keyword evidence="5" id="KW-1133">Transmembrane helix</keyword>
<comment type="caution">
    <text evidence="4">Lacks conserved residue(s) required for the propagation of feature annotation.</text>
</comment>
<evidence type="ECO:0000256" key="5">
    <source>
        <dbReference type="SAM" id="Phobius"/>
    </source>
</evidence>
<feature type="active site" description="Proton acceptor" evidence="4">
    <location>
        <position position="213"/>
    </location>
</feature>
<dbReference type="RefSeq" id="WP_197703307.1">
    <property type="nucleotide sequence ID" value="NZ_AP014936.1"/>
</dbReference>
<evidence type="ECO:0000256" key="4">
    <source>
        <dbReference type="PROSITE-ProRule" id="PRU01161"/>
    </source>
</evidence>
<reference evidence="7 8" key="1">
    <citation type="submission" date="2015-08" db="EMBL/GenBank/DDBJ databases">
        <title>Complete genome sequence of Sulfurifustis variabilis.</title>
        <authorList>
            <person name="Miura A."/>
            <person name="Kojima H."/>
            <person name="Fukui M."/>
        </authorList>
    </citation>
    <scope>NUCLEOTIDE SEQUENCE [LARGE SCALE GENOMIC DNA]</scope>
    <source>
        <strain evidence="8">skN76</strain>
    </source>
</reference>
<dbReference type="Gene3D" id="3.40.1090.10">
    <property type="entry name" value="Cytosolic phospholipase A2 catalytic domain"/>
    <property type="match status" value="2"/>
</dbReference>
<gene>
    <name evidence="7" type="ORF">SVA_0199</name>
</gene>
<protein>
    <submittedName>
        <fullName evidence="7">Patatin</fullName>
    </submittedName>
</protein>
<dbReference type="PANTHER" id="PTHR14226:SF57">
    <property type="entry name" value="BLR7027 PROTEIN"/>
    <property type="match status" value="1"/>
</dbReference>
<evidence type="ECO:0000256" key="1">
    <source>
        <dbReference type="ARBA" id="ARBA00022801"/>
    </source>
</evidence>
<feature type="short sequence motif" description="GXSXG" evidence="4">
    <location>
        <begin position="49"/>
        <end position="53"/>
    </location>
</feature>
<dbReference type="InterPro" id="IPR002641">
    <property type="entry name" value="PNPLA_dom"/>
</dbReference>
<sequence length="390" mass="42637">MSAQAKKKPVVGLVMAGGGARAAYQVGVLKAIAEMLPEGCPNPFPVLSGVSAGAINAAALAIWARRFHSGVRRLHYVWRNFRVHHVYRADTLGLLGTGLHWLVALMFGGLGRRNPHALLDRAPLKELLVRHMPCEEIQASIEAGALRALSVTCSGYESGDSVIFYQGADTIAPWKRANRFGVPERITVDHLLASSAIPFLFAAVPINREYFGDGSMRHAAPISPALHLGADRVLVIGVREDSTAPRTPRPHSAGYPSLAQIAGHVLDSIFLDALSADLERLQRINRTISLIPQDTLQEGGVTLRHVQVLVIAPSQDLEQIAARYVEHLPRTLRFLFRRAGVFKRGGSNLASYLLFERPYTNALMALGYADAMVRRDEILDFLNTEGREPA</sequence>
<evidence type="ECO:0000259" key="6">
    <source>
        <dbReference type="PROSITE" id="PS51635"/>
    </source>
</evidence>
<evidence type="ECO:0000256" key="2">
    <source>
        <dbReference type="ARBA" id="ARBA00022963"/>
    </source>
</evidence>